<dbReference type="PANTHER" id="PTHR34580">
    <property type="match status" value="1"/>
</dbReference>
<dbReference type="InterPro" id="IPR028349">
    <property type="entry name" value="PafC-like"/>
</dbReference>
<dbReference type="PROSITE" id="PS52050">
    <property type="entry name" value="WYL"/>
    <property type="match status" value="1"/>
</dbReference>
<dbReference type="PANTHER" id="PTHR34580:SF1">
    <property type="entry name" value="PROTEIN PAFC"/>
    <property type="match status" value="1"/>
</dbReference>
<reference evidence="3 4" key="1">
    <citation type="submission" date="2013-05" db="EMBL/GenBank/DDBJ databases">
        <title>The Genome Sequence of Actinomyces europaeus ACS-120-V-COL10B.</title>
        <authorList>
            <consortium name="The Broad Institute Genomics Platform"/>
            <person name="Earl A."/>
            <person name="Ward D."/>
            <person name="Feldgarden M."/>
            <person name="Gevers D."/>
            <person name="Saerens B."/>
            <person name="Vaneechoutte M."/>
            <person name="Walker B."/>
            <person name="Young S."/>
            <person name="Zeng Q."/>
            <person name="Gargeya S."/>
            <person name="Fitzgerald M."/>
            <person name="Haas B."/>
            <person name="Abouelleil A."/>
            <person name="Allen A.W."/>
            <person name="Alvarado L."/>
            <person name="Arachchi H.M."/>
            <person name="Berlin A.M."/>
            <person name="Chapman S.B."/>
            <person name="Gainer-Dewar J."/>
            <person name="Goldberg J."/>
            <person name="Griggs A."/>
            <person name="Gujja S."/>
            <person name="Hansen M."/>
            <person name="Howarth C."/>
            <person name="Imamovic A."/>
            <person name="Ireland A."/>
            <person name="Larimer J."/>
            <person name="McCowan C."/>
            <person name="Murphy C."/>
            <person name="Pearson M."/>
            <person name="Poon T.W."/>
            <person name="Priest M."/>
            <person name="Roberts A."/>
            <person name="Saif S."/>
            <person name="Shea T."/>
            <person name="Sisk P."/>
            <person name="Sykes S."/>
            <person name="Wortman J."/>
            <person name="Nusbaum C."/>
            <person name="Birren B."/>
        </authorList>
    </citation>
    <scope>NUCLEOTIDE SEQUENCE [LARGE SCALE GENOMIC DNA]</scope>
    <source>
        <strain evidence="3 4">ACS-120-V-Col10b</strain>
    </source>
</reference>
<proteinExistence type="predicted"/>
<evidence type="ECO:0000313" key="3">
    <source>
        <dbReference type="EMBL" id="EPD30478.1"/>
    </source>
</evidence>
<dbReference type="InterPro" id="IPR026881">
    <property type="entry name" value="WYL_dom"/>
</dbReference>
<dbReference type="PIRSF" id="PIRSF016838">
    <property type="entry name" value="PafC"/>
    <property type="match status" value="1"/>
</dbReference>
<feature type="domain" description="WYL" evidence="1">
    <location>
        <begin position="147"/>
        <end position="210"/>
    </location>
</feature>
<keyword evidence="4" id="KW-1185">Reference proteome</keyword>
<evidence type="ECO:0000259" key="1">
    <source>
        <dbReference type="Pfam" id="PF13280"/>
    </source>
</evidence>
<dbReference type="Pfam" id="PF19187">
    <property type="entry name" value="HTH_PafC"/>
    <property type="match status" value="1"/>
</dbReference>
<accession>A0A9W5RDK6</accession>
<organism evidence="3 4">
    <name type="scientific">Gleimia europaea ACS-120-V-Col10b</name>
    <dbReference type="NCBI Taxonomy" id="883069"/>
    <lineage>
        <taxon>Bacteria</taxon>
        <taxon>Bacillati</taxon>
        <taxon>Actinomycetota</taxon>
        <taxon>Actinomycetes</taxon>
        <taxon>Actinomycetales</taxon>
        <taxon>Actinomycetaceae</taxon>
        <taxon>Gleimia</taxon>
    </lineage>
</organism>
<comment type="caution">
    <text evidence="3">The sequence shown here is derived from an EMBL/GenBank/DDBJ whole genome shotgun (WGS) entry which is preliminary data.</text>
</comment>
<dbReference type="InterPro" id="IPR043839">
    <property type="entry name" value="PafC_HTH"/>
</dbReference>
<evidence type="ECO:0008006" key="5">
    <source>
        <dbReference type="Google" id="ProtNLM"/>
    </source>
</evidence>
<feature type="domain" description="PafC HTH" evidence="2">
    <location>
        <begin position="10"/>
        <end position="121"/>
    </location>
</feature>
<sequence length="310" mass="34878">MANPSKDTLMFTILAWLQEVGGAEVSEIAQHFGVSEQAVRTTVTTLGEAWFGDGAPDEDLGLDWFSFEESNYVTFQDMNRVSEKIGLSDDEAIGLVTGLIFLSHLLPSDIRETAFSAALKLLAPRGLKLDFSKLVSFEDEQVANHRQVLQEAIGQNTSVQFKYVSNASHVSERNAFPLGLRQAGPHWIVEAIDLDKGEKRAFRLDRMENILAGCKVEPTGAGGDERGKKVWIFIEPQGRAVVETNATIKQYNQMMRAVFEVFDEQWMATQMLMASPWIRETNRPDIFQAAKERAQKALANRDFFRAEWNQ</sequence>
<dbReference type="EMBL" id="AGWN01000001">
    <property type="protein sequence ID" value="EPD30478.1"/>
    <property type="molecule type" value="Genomic_DNA"/>
</dbReference>
<gene>
    <name evidence="3" type="ORF">HMPREF9238_00221</name>
</gene>
<dbReference type="Pfam" id="PF13280">
    <property type="entry name" value="WYL"/>
    <property type="match status" value="1"/>
</dbReference>
<evidence type="ECO:0000313" key="4">
    <source>
        <dbReference type="Proteomes" id="UP000014387"/>
    </source>
</evidence>
<dbReference type="InterPro" id="IPR051534">
    <property type="entry name" value="CBASS_pafABC_assoc_protein"/>
</dbReference>
<protein>
    <recommendedName>
        <fullName evidence="5">WYL domain-containing protein</fullName>
    </recommendedName>
</protein>
<dbReference type="AlphaFoldDB" id="A0A9W5RDK6"/>
<dbReference type="Proteomes" id="UP000014387">
    <property type="component" value="Unassembled WGS sequence"/>
</dbReference>
<name>A0A9W5RDK6_9ACTO</name>
<evidence type="ECO:0000259" key="2">
    <source>
        <dbReference type="Pfam" id="PF19187"/>
    </source>
</evidence>